<dbReference type="InterPro" id="IPR010254">
    <property type="entry name" value="B12-dep_deHydtase_bsu"/>
</dbReference>
<organism evidence="1 2">
    <name type="scientific">Mycolicibacterium bacteremicum</name>
    <name type="common">Mycobacterium bacteremicum</name>
    <dbReference type="NCBI Taxonomy" id="564198"/>
    <lineage>
        <taxon>Bacteria</taxon>
        <taxon>Bacillati</taxon>
        <taxon>Actinomycetota</taxon>
        <taxon>Actinomycetes</taxon>
        <taxon>Mycobacteriales</taxon>
        <taxon>Mycobacteriaceae</taxon>
        <taxon>Mycolicibacterium</taxon>
    </lineage>
</organism>
<reference evidence="1 2" key="1">
    <citation type="submission" date="2017-02" db="EMBL/GenBank/DDBJ databases">
        <title>The new phylogeny of genus Mycobacterium.</title>
        <authorList>
            <person name="Tortoli E."/>
            <person name="Trovato A."/>
            <person name="Cirillo D.M."/>
        </authorList>
    </citation>
    <scope>NUCLEOTIDE SEQUENCE [LARGE SCALE GENOMIC DNA]</scope>
    <source>
        <strain evidence="1 2">DSM 45578</strain>
    </source>
</reference>
<dbReference type="AlphaFoldDB" id="A0A1W9Z3L9"/>
<dbReference type="SUPFAM" id="SSF52968">
    <property type="entry name" value="B12-dependent dehydatase associated subunit"/>
    <property type="match status" value="1"/>
</dbReference>
<gene>
    <name evidence="1" type="ORF">BST17_04050</name>
</gene>
<dbReference type="Gene3D" id="3.40.50.10150">
    <property type="entry name" value="B12-dependent dehydatase associated subunit"/>
    <property type="match status" value="1"/>
</dbReference>
<proteinExistence type="predicted"/>
<name>A0A1W9Z3L9_MYCBA</name>
<accession>A0A1W9Z3L9</accession>
<comment type="caution">
    <text evidence="1">The sequence shown here is derived from an EMBL/GenBank/DDBJ whole genome shotgun (WGS) entry which is preliminary data.</text>
</comment>
<keyword evidence="2" id="KW-1185">Reference proteome</keyword>
<dbReference type="EMBL" id="MVHJ01000002">
    <property type="protein sequence ID" value="ORA06873.1"/>
    <property type="molecule type" value="Genomic_DNA"/>
</dbReference>
<evidence type="ECO:0008006" key="3">
    <source>
        <dbReference type="Google" id="ProtNLM"/>
    </source>
</evidence>
<sequence>MVVVLSGGPDSVVREVLAGIEEEGVPSTVETVTGQSATALAIRAAAQSPLQVGIGVDADGEVSVCHVKLEQPVFELAGGSSPARLRTLGHNAARIVAGLPLRTVTDG</sequence>
<protein>
    <recommendedName>
        <fullName evidence="3">PduH protein</fullName>
    </recommendedName>
</protein>
<dbReference type="Proteomes" id="UP000192366">
    <property type="component" value="Unassembled WGS sequence"/>
</dbReference>
<dbReference type="STRING" id="564198.BST17_04050"/>
<dbReference type="InterPro" id="IPR003208">
    <property type="entry name" value="Dehydtase/Dehydtase_re"/>
</dbReference>
<evidence type="ECO:0000313" key="2">
    <source>
        <dbReference type="Proteomes" id="UP000192366"/>
    </source>
</evidence>
<evidence type="ECO:0000313" key="1">
    <source>
        <dbReference type="EMBL" id="ORA06873.1"/>
    </source>
</evidence>
<dbReference type="Pfam" id="PF02288">
    <property type="entry name" value="Dehydratase_MU"/>
    <property type="match status" value="1"/>
</dbReference>